<protein>
    <submittedName>
        <fullName evidence="1">Uncharacterized protein</fullName>
    </submittedName>
</protein>
<dbReference type="AlphaFoldDB" id="A0A5M3W3T3"/>
<name>A0A5M3W3T3_9ACTN</name>
<dbReference type="Proteomes" id="UP000334990">
    <property type="component" value="Unassembled WGS sequence"/>
</dbReference>
<evidence type="ECO:0000313" key="2">
    <source>
        <dbReference type="Proteomes" id="UP000334990"/>
    </source>
</evidence>
<dbReference type="EMBL" id="BLAD01000068">
    <property type="protein sequence ID" value="GES03434.1"/>
    <property type="molecule type" value="Genomic_DNA"/>
</dbReference>
<gene>
    <name evidence="1" type="ORF">Acor_55000</name>
</gene>
<accession>A0A5M3W3T3</accession>
<sequence>MATFLASAQFGRCPIGYLKCNKSHDGITLDNASAYPDLRDAPTIVLCDFEVKHANVVGIITQEIRHRYPGAEIYFAVFGAMTKDPSLEVRNFDDLTGAEIMRAADFAAVFIAATMSPPGIEPPLELR</sequence>
<proteinExistence type="predicted"/>
<reference evidence="1 2" key="1">
    <citation type="submission" date="2019-10" db="EMBL/GenBank/DDBJ databases">
        <title>Whole genome shotgun sequence of Acrocarpospora corrugata NBRC 13972.</title>
        <authorList>
            <person name="Ichikawa N."/>
            <person name="Kimura A."/>
            <person name="Kitahashi Y."/>
            <person name="Komaki H."/>
            <person name="Oguchi A."/>
        </authorList>
    </citation>
    <scope>NUCLEOTIDE SEQUENCE [LARGE SCALE GENOMIC DNA]</scope>
    <source>
        <strain evidence="1 2">NBRC 13972</strain>
    </source>
</reference>
<evidence type="ECO:0000313" key="1">
    <source>
        <dbReference type="EMBL" id="GES03434.1"/>
    </source>
</evidence>
<organism evidence="1 2">
    <name type="scientific">Acrocarpospora corrugata</name>
    <dbReference type="NCBI Taxonomy" id="35763"/>
    <lineage>
        <taxon>Bacteria</taxon>
        <taxon>Bacillati</taxon>
        <taxon>Actinomycetota</taxon>
        <taxon>Actinomycetes</taxon>
        <taxon>Streptosporangiales</taxon>
        <taxon>Streptosporangiaceae</taxon>
        <taxon>Acrocarpospora</taxon>
    </lineage>
</organism>
<keyword evidence="2" id="KW-1185">Reference proteome</keyword>
<comment type="caution">
    <text evidence="1">The sequence shown here is derived from an EMBL/GenBank/DDBJ whole genome shotgun (WGS) entry which is preliminary data.</text>
</comment>